<evidence type="ECO:0000313" key="11">
    <source>
        <dbReference type="EMBL" id="MBD5781218.1"/>
    </source>
</evidence>
<proteinExistence type="inferred from homology"/>
<protein>
    <submittedName>
        <fullName evidence="11">Sugar efflux transporter</fullName>
    </submittedName>
</protein>
<reference evidence="11" key="1">
    <citation type="submission" date="2020-09" db="EMBL/GenBank/DDBJ databases">
        <title>Pelagicoccus enzymogenes sp. nov. with an EPS production, isolated from marine sediment.</title>
        <authorList>
            <person name="Feng X."/>
        </authorList>
    </citation>
    <scope>NUCLEOTIDE SEQUENCE</scope>
    <source>
        <strain evidence="11">NFK12</strain>
    </source>
</reference>
<dbReference type="PANTHER" id="PTHR23535:SF2">
    <property type="entry name" value="SUGAR EFFLUX TRANSPORTER A-RELATED"/>
    <property type="match status" value="1"/>
</dbReference>
<evidence type="ECO:0000259" key="10">
    <source>
        <dbReference type="PROSITE" id="PS50850"/>
    </source>
</evidence>
<feature type="transmembrane region" description="Helical" evidence="9">
    <location>
        <begin position="151"/>
        <end position="174"/>
    </location>
</feature>
<dbReference type="InterPro" id="IPR011701">
    <property type="entry name" value="MFS"/>
</dbReference>
<evidence type="ECO:0000256" key="4">
    <source>
        <dbReference type="ARBA" id="ARBA00022475"/>
    </source>
</evidence>
<dbReference type="Pfam" id="PF07690">
    <property type="entry name" value="MFS_1"/>
    <property type="match status" value="1"/>
</dbReference>
<gene>
    <name evidence="11" type="ORF">IEN85_17085</name>
</gene>
<dbReference type="PANTHER" id="PTHR23535">
    <property type="entry name" value="SUGAR EFFLUX TRANSPORTER A-RELATED"/>
    <property type="match status" value="1"/>
</dbReference>
<dbReference type="SUPFAM" id="SSF103473">
    <property type="entry name" value="MFS general substrate transporter"/>
    <property type="match status" value="2"/>
</dbReference>
<comment type="subcellular location">
    <subcellularLocation>
        <location evidence="1">Cell membrane</location>
        <topology evidence="1">Multi-pass membrane protein</topology>
    </subcellularLocation>
</comment>
<evidence type="ECO:0000256" key="7">
    <source>
        <dbReference type="ARBA" id="ARBA00022989"/>
    </source>
</evidence>
<dbReference type="Proteomes" id="UP000622317">
    <property type="component" value="Unassembled WGS sequence"/>
</dbReference>
<feature type="transmembrane region" description="Helical" evidence="9">
    <location>
        <begin position="180"/>
        <end position="199"/>
    </location>
</feature>
<evidence type="ECO:0000256" key="8">
    <source>
        <dbReference type="ARBA" id="ARBA00023136"/>
    </source>
</evidence>
<feature type="transmembrane region" description="Helical" evidence="9">
    <location>
        <begin position="109"/>
        <end position="130"/>
    </location>
</feature>
<feature type="domain" description="Major facilitator superfamily (MFS) profile" evidence="10">
    <location>
        <begin position="223"/>
        <end position="406"/>
    </location>
</feature>
<feature type="transmembrane region" description="Helical" evidence="9">
    <location>
        <begin position="55"/>
        <end position="74"/>
    </location>
</feature>
<evidence type="ECO:0000256" key="9">
    <source>
        <dbReference type="SAM" id="Phobius"/>
    </source>
</evidence>
<keyword evidence="3" id="KW-0813">Transport</keyword>
<keyword evidence="7 9" id="KW-1133">Transmembrane helix</keyword>
<dbReference type="InterPro" id="IPR036259">
    <property type="entry name" value="MFS_trans_sf"/>
</dbReference>
<comment type="caution">
    <text evidence="11">The sequence shown here is derived from an EMBL/GenBank/DDBJ whole genome shotgun (WGS) entry which is preliminary data.</text>
</comment>
<dbReference type="GO" id="GO:0022857">
    <property type="term" value="F:transmembrane transporter activity"/>
    <property type="evidence" value="ECO:0007669"/>
    <property type="project" value="InterPro"/>
</dbReference>
<feature type="transmembrane region" description="Helical" evidence="9">
    <location>
        <begin position="291"/>
        <end position="310"/>
    </location>
</feature>
<sequence length="406" mass="43795">MPLLSSKHYLLALHRQPHFTGLLASTFALGTAFSFAVPFLSKWGLEAVGMSPRQFGLFMTATSLCAIFASTGLARLSDTRFSRRRMLLVGSLGGVSGFAGYALVRDPFILLLIGCSLHAVASICFAQLFSHVRESYQYSGDKQKTSSISLSVVRVTFSFSWTVGPALGATMLIAFGFRGLFLAASLLYALFLLGILRFVPEKKPARPDRSSPQTSLWKTLRHPRLLLSFLSFAAVFAANAINMMNLPLAITRSLNGKESDLGIVFAIGPVAEIPLMIWFGQLASRGHQLMLIKLGFLITSLYFAGLYLSSSPWHVYALQLLSGASFAILSNVAILYFQDLAPNQMGLATSLFSNAGATGNLLGMLSFGFLVEQWGNQGTFLACCAVASIGLALILSVKEPSSTSQP</sequence>
<name>A0A927FD45_9BACT</name>
<keyword evidence="8 9" id="KW-0472">Membrane</keyword>
<feature type="transmembrane region" description="Helical" evidence="9">
    <location>
        <begin position="349"/>
        <end position="371"/>
    </location>
</feature>
<evidence type="ECO:0000256" key="6">
    <source>
        <dbReference type="ARBA" id="ARBA00022692"/>
    </source>
</evidence>
<dbReference type="RefSeq" id="WP_191618318.1">
    <property type="nucleotide sequence ID" value="NZ_JACYFG010000040.1"/>
</dbReference>
<keyword evidence="5" id="KW-0762">Sugar transport</keyword>
<dbReference type="Gene3D" id="1.20.1250.20">
    <property type="entry name" value="MFS general substrate transporter like domains"/>
    <property type="match status" value="1"/>
</dbReference>
<evidence type="ECO:0000256" key="2">
    <source>
        <dbReference type="ARBA" id="ARBA00006523"/>
    </source>
</evidence>
<evidence type="ECO:0000256" key="5">
    <source>
        <dbReference type="ARBA" id="ARBA00022597"/>
    </source>
</evidence>
<feature type="transmembrane region" description="Helical" evidence="9">
    <location>
        <begin position="225"/>
        <end position="241"/>
    </location>
</feature>
<keyword evidence="12" id="KW-1185">Reference proteome</keyword>
<feature type="transmembrane region" description="Helical" evidence="9">
    <location>
        <begin position="377"/>
        <end position="397"/>
    </location>
</feature>
<dbReference type="GO" id="GO:0005886">
    <property type="term" value="C:plasma membrane"/>
    <property type="evidence" value="ECO:0007669"/>
    <property type="project" value="UniProtKB-SubCell"/>
</dbReference>
<keyword evidence="4" id="KW-1003">Cell membrane</keyword>
<feature type="transmembrane region" description="Helical" evidence="9">
    <location>
        <begin position="21"/>
        <end position="40"/>
    </location>
</feature>
<dbReference type="AlphaFoldDB" id="A0A927FD45"/>
<feature type="transmembrane region" description="Helical" evidence="9">
    <location>
        <begin position="261"/>
        <end position="279"/>
    </location>
</feature>
<dbReference type="InterPro" id="IPR020846">
    <property type="entry name" value="MFS_dom"/>
</dbReference>
<dbReference type="PROSITE" id="PS50850">
    <property type="entry name" value="MFS"/>
    <property type="match status" value="1"/>
</dbReference>
<feature type="transmembrane region" description="Helical" evidence="9">
    <location>
        <begin position="316"/>
        <end position="337"/>
    </location>
</feature>
<evidence type="ECO:0000313" key="12">
    <source>
        <dbReference type="Proteomes" id="UP000622317"/>
    </source>
</evidence>
<feature type="transmembrane region" description="Helical" evidence="9">
    <location>
        <begin position="86"/>
        <end position="103"/>
    </location>
</feature>
<accession>A0A927FD45</accession>
<evidence type="ECO:0000256" key="1">
    <source>
        <dbReference type="ARBA" id="ARBA00004651"/>
    </source>
</evidence>
<evidence type="ECO:0000256" key="3">
    <source>
        <dbReference type="ARBA" id="ARBA00022448"/>
    </source>
</evidence>
<dbReference type="CDD" id="cd17471">
    <property type="entry name" value="MFS_Set"/>
    <property type="match status" value="1"/>
</dbReference>
<dbReference type="EMBL" id="JACYFG010000040">
    <property type="protein sequence ID" value="MBD5781218.1"/>
    <property type="molecule type" value="Genomic_DNA"/>
</dbReference>
<comment type="similarity">
    <text evidence="2">Belongs to the major facilitator superfamily. Set transporter family.</text>
</comment>
<keyword evidence="6 9" id="KW-0812">Transmembrane</keyword>
<organism evidence="11 12">
    <name type="scientific">Pelagicoccus enzymogenes</name>
    <dbReference type="NCBI Taxonomy" id="2773457"/>
    <lineage>
        <taxon>Bacteria</taxon>
        <taxon>Pseudomonadati</taxon>
        <taxon>Verrucomicrobiota</taxon>
        <taxon>Opitutia</taxon>
        <taxon>Puniceicoccales</taxon>
        <taxon>Pelagicoccaceae</taxon>
        <taxon>Pelagicoccus</taxon>
    </lineage>
</organism>